<dbReference type="InterPro" id="IPR002156">
    <property type="entry name" value="RNaseH_domain"/>
</dbReference>
<feature type="non-terminal residue" evidence="2">
    <location>
        <position position="1"/>
    </location>
</feature>
<protein>
    <recommendedName>
        <fullName evidence="1">RNase H type-1 domain-containing protein</fullName>
    </recommendedName>
</protein>
<dbReference type="GO" id="GO:0004523">
    <property type="term" value="F:RNA-DNA hybrid ribonuclease activity"/>
    <property type="evidence" value="ECO:0007669"/>
    <property type="project" value="InterPro"/>
</dbReference>
<proteinExistence type="predicted"/>
<organism evidence="2 3">
    <name type="scientific">Gossypium klotzschianum</name>
    <dbReference type="NCBI Taxonomy" id="34286"/>
    <lineage>
        <taxon>Eukaryota</taxon>
        <taxon>Viridiplantae</taxon>
        <taxon>Streptophyta</taxon>
        <taxon>Embryophyta</taxon>
        <taxon>Tracheophyta</taxon>
        <taxon>Spermatophyta</taxon>
        <taxon>Magnoliopsida</taxon>
        <taxon>eudicotyledons</taxon>
        <taxon>Gunneridae</taxon>
        <taxon>Pentapetalae</taxon>
        <taxon>rosids</taxon>
        <taxon>malvids</taxon>
        <taxon>Malvales</taxon>
        <taxon>Malvaceae</taxon>
        <taxon>Malvoideae</taxon>
        <taxon>Gossypium</taxon>
    </lineage>
</organism>
<accession>A0A7J8TZL0</accession>
<dbReference type="PANTHER" id="PTHR47074">
    <property type="entry name" value="BNAC02G40300D PROTEIN"/>
    <property type="match status" value="1"/>
</dbReference>
<name>A0A7J8TZL0_9ROSI</name>
<reference evidence="2 3" key="1">
    <citation type="journal article" date="2019" name="Genome Biol. Evol.">
        <title>Insights into the evolution of the New World diploid cottons (Gossypium, subgenus Houzingenia) based on genome sequencing.</title>
        <authorList>
            <person name="Grover C.E."/>
            <person name="Arick M.A. 2nd"/>
            <person name="Thrash A."/>
            <person name="Conover J.L."/>
            <person name="Sanders W.S."/>
            <person name="Peterson D.G."/>
            <person name="Frelichowski J.E."/>
            <person name="Scheffler J.A."/>
            <person name="Scheffler B.E."/>
            <person name="Wendel J.F."/>
        </authorList>
    </citation>
    <scope>NUCLEOTIDE SEQUENCE [LARGE SCALE GENOMIC DNA]</scope>
    <source>
        <strain evidence="2">57</strain>
        <tissue evidence="2">Leaf</tissue>
    </source>
</reference>
<evidence type="ECO:0000259" key="1">
    <source>
        <dbReference type="Pfam" id="PF13456"/>
    </source>
</evidence>
<dbReference type="Pfam" id="PF13456">
    <property type="entry name" value="RVT_3"/>
    <property type="match status" value="1"/>
</dbReference>
<feature type="domain" description="RNase H type-1" evidence="1">
    <location>
        <begin position="30"/>
        <end position="132"/>
    </location>
</feature>
<dbReference type="AlphaFoldDB" id="A0A7J8TZL0"/>
<dbReference type="GO" id="GO:0003676">
    <property type="term" value="F:nucleic acid binding"/>
    <property type="evidence" value="ECO:0007669"/>
    <property type="project" value="InterPro"/>
</dbReference>
<sequence>KDLVREEEAPRGPFFSKSTLTSLSLEKKSSCTEIVIRDGWGQVVSSKAIINCHVLTGFATEALACLQAVRLGVDLGFRVVILKGDVLLVIKKMRSCSNDGSVIRAYIYNSKIKAKMFSRCLFRHITRDANIVTPIITKEGLRRGGSTYLEGTILDFARAVVEKDLRWEGVGNRFRRRLKDGCFRGRGNRGGGMGVGAEAKWDGCLCAKEFSLFDLVPLVPNNLNLNSTPLPYHG</sequence>
<gene>
    <name evidence="2" type="ORF">Goklo_027915</name>
</gene>
<dbReference type="PANTHER" id="PTHR47074:SF61">
    <property type="entry name" value="RNASE H TYPE-1 DOMAIN-CONTAINING PROTEIN"/>
    <property type="match status" value="1"/>
</dbReference>
<comment type="caution">
    <text evidence="2">The sequence shown here is derived from an EMBL/GenBank/DDBJ whole genome shotgun (WGS) entry which is preliminary data.</text>
</comment>
<dbReference type="OrthoDB" id="999700at2759"/>
<dbReference type="InterPro" id="IPR052929">
    <property type="entry name" value="RNase_H-like_EbsB-rel"/>
</dbReference>
<dbReference type="Proteomes" id="UP000593573">
    <property type="component" value="Unassembled WGS sequence"/>
</dbReference>
<keyword evidence="3" id="KW-1185">Reference proteome</keyword>
<evidence type="ECO:0000313" key="3">
    <source>
        <dbReference type="Proteomes" id="UP000593573"/>
    </source>
</evidence>
<evidence type="ECO:0000313" key="2">
    <source>
        <dbReference type="EMBL" id="MBA0643647.1"/>
    </source>
</evidence>
<dbReference type="EMBL" id="JABFAB010000003">
    <property type="protein sequence ID" value="MBA0643647.1"/>
    <property type="molecule type" value="Genomic_DNA"/>
</dbReference>